<gene>
    <name evidence="8" type="ORF">pdam_00012475</name>
</gene>
<sequence length="319" mass="34649">MILQRTFISCVLLIYSTCHFCQVCVSSQTAELCGVRPKWAEQSSDKRITGGHEAKPGSWPWMTSIFVTGLGEYFKCGAALISDHWVITAAHCTIANIGPIVAAASKYPEMLKVRVGEHNLDQPEGTEEDLNVKKVVLHPKWDIGVENTPNGKQIYSKHDIALIELSSPVNFTSNVKSMCLDNGQLFKAGTMCYIAGWGTKKVKGPATRILHEAALPLVSHEQCNGPKSYSGVIGGNLICAGYKQGGVDTCEGDSGGPLMCQGDGKRWFLTGVASFGHIGCGVPYKYGVYTRVVNHLQWISQVTGMDLPQPQVDYVPLIT</sequence>
<evidence type="ECO:0000256" key="5">
    <source>
        <dbReference type="RuleBase" id="RU363034"/>
    </source>
</evidence>
<reference evidence="8 9" key="1">
    <citation type="journal article" date="2018" name="Sci. Rep.">
        <title>Comparative analysis of the Pocillopora damicornis genome highlights role of immune system in coral evolution.</title>
        <authorList>
            <person name="Cunning R."/>
            <person name="Bay R.A."/>
            <person name="Gillette P."/>
            <person name="Baker A.C."/>
            <person name="Traylor-Knowles N."/>
        </authorList>
    </citation>
    <scope>NUCLEOTIDE SEQUENCE [LARGE SCALE GENOMIC DNA]</scope>
    <source>
        <strain evidence="8">RSMAS</strain>
        <tissue evidence="8">Whole animal</tissue>
    </source>
</reference>
<dbReference type="PANTHER" id="PTHR24252:SF7">
    <property type="entry name" value="HYALIN"/>
    <property type="match status" value="1"/>
</dbReference>
<proteinExistence type="predicted"/>
<dbReference type="FunFam" id="2.40.10.10:FF:000003">
    <property type="entry name" value="Transmembrane serine protease 3"/>
    <property type="match status" value="1"/>
</dbReference>
<dbReference type="InterPro" id="IPR043504">
    <property type="entry name" value="Peptidase_S1_PA_chymotrypsin"/>
</dbReference>
<dbReference type="InterPro" id="IPR018114">
    <property type="entry name" value="TRYPSIN_HIS"/>
</dbReference>
<dbReference type="PROSITE" id="PS00134">
    <property type="entry name" value="TRYPSIN_HIS"/>
    <property type="match status" value="1"/>
</dbReference>
<feature type="chain" id="PRO_5018338016" description="Peptidase S1 domain-containing protein" evidence="6">
    <location>
        <begin position="27"/>
        <end position="319"/>
    </location>
</feature>
<dbReference type="InterPro" id="IPR009003">
    <property type="entry name" value="Peptidase_S1_PA"/>
</dbReference>
<evidence type="ECO:0000313" key="9">
    <source>
        <dbReference type="Proteomes" id="UP000275408"/>
    </source>
</evidence>
<keyword evidence="3 5" id="KW-0720">Serine protease</keyword>
<comment type="caution">
    <text evidence="8">The sequence shown here is derived from an EMBL/GenBank/DDBJ whole genome shotgun (WGS) entry which is preliminary data.</text>
</comment>
<dbReference type="EMBL" id="RCHS01003437">
    <property type="protein sequence ID" value="RMX41823.1"/>
    <property type="molecule type" value="Genomic_DNA"/>
</dbReference>
<dbReference type="PANTHER" id="PTHR24252">
    <property type="entry name" value="ACROSIN-RELATED"/>
    <property type="match status" value="1"/>
</dbReference>
<dbReference type="OMA" id="CGLIANG"/>
<dbReference type="PROSITE" id="PS50240">
    <property type="entry name" value="TRYPSIN_DOM"/>
    <property type="match status" value="1"/>
</dbReference>
<evidence type="ECO:0000256" key="1">
    <source>
        <dbReference type="ARBA" id="ARBA00022670"/>
    </source>
</evidence>
<dbReference type="InterPro" id="IPR001254">
    <property type="entry name" value="Trypsin_dom"/>
</dbReference>
<dbReference type="SUPFAM" id="SSF50494">
    <property type="entry name" value="Trypsin-like serine proteases"/>
    <property type="match status" value="1"/>
</dbReference>
<evidence type="ECO:0000256" key="2">
    <source>
        <dbReference type="ARBA" id="ARBA00022801"/>
    </source>
</evidence>
<dbReference type="Gene3D" id="2.40.10.10">
    <property type="entry name" value="Trypsin-like serine proteases"/>
    <property type="match status" value="1"/>
</dbReference>
<organism evidence="8 9">
    <name type="scientific">Pocillopora damicornis</name>
    <name type="common">Cauliflower coral</name>
    <name type="synonym">Millepora damicornis</name>
    <dbReference type="NCBI Taxonomy" id="46731"/>
    <lineage>
        <taxon>Eukaryota</taxon>
        <taxon>Metazoa</taxon>
        <taxon>Cnidaria</taxon>
        <taxon>Anthozoa</taxon>
        <taxon>Hexacorallia</taxon>
        <taxon>Scleractinia</taxon>
        <taxon>Astrocoeniina</taxon>
        <taxon>Pocilloporidae</taxon>
        <taxon>Pocillopora</taxon>
    </lineage>
</organism>
<accession>A0A3M6TK56</accession>
<dbReference type="PROSITE" id="PS00135">
    <property type="entry name" value="TRYPSIN_SER"/>
    <property type="match status" value="1"/>
</dbReference>
<evidence type="ECO:0000313" key="8">
    <source>
        <dbReference type="EMBL" id="RMX41823.1"/>
    </source>
</evidence>
<dbReference type="CDD" id="cd00190">
    <property type="entry name" value="Tryp_SPc"/>
    <property type="match status" value="1"/>
</dbReference>
<feature type="domain" description="Peptidase S1" evidence="7">
    <location>
        <begin position="48"/>
        <end position="304"/>
    </location>
</feature>
<dbReference type="GO" id="GO:0006508">
    <property type="term" value="P:proteolysis"/>
    <property type="evidence" value="ECO:0007669"/>
    <property type="project" value="UniProtKB-KW"/>
</dbReference>
<keyword evidence="9" id="KW-1185">Reference proteome</keyword>
<evidence type="ECO:0000259" key="7">
    <source>
        <dbReference type="PROSITE" id="PS50240"/>
    </source>
</evidence>
<evidence type="ECO:0000256" key="3">
    <source>
        <dbReference type="ARBA" id="ARBA00022825"/>
    </source>
</evidence>
<keyword evidence="1 5" id="KW-0645">Protease</keyword>
<dbReference type="Pfam" id="PF00089">
    <property type="entry name" value="Trypsin"/>
    <property type="match status" value="1"/>
</dbReference>
<dbReference type="InterPro" id="IPR001314">
    <property type="entry name" value="Peptidase_S1A"/>
</dbReference>
<evidence type="ECO:0000256" key="6">
    <source>
        <dbReference type="SAM" id="SignalP"/>
    </source>
</evidence>
<dbReference type="SMART" id="SM00020">
    <property type="entry name" value="Tryp_SPc"/>
    <property type="match status" value="1"/>
</dbReference>
<keyword evidence="4" id="KW-1015">Disulfide bond</keyword>
<keyword evidence="2 5" id="KW-0378">Hydrolase</keyword>
<dbReference type="Proteomes" id="UP000275408">
    <property type="component" value="Unassembled WGS sequence"/>
</dbReference>
<dbReference type="InterPro" id="IPR033116">
    <property type="entry name" value="TRYPSIN_SER"/>
</dbReference>
<dbReference type="GO" id="GO:0004252">
    <property type="term" value="F:serine-type endopeptidase activity"/>
    <property type="evidence" value="ECO:0007669"/>
    <property type="project" value="InterPro"/>
</dbReference>
<feature type="signal peptide" evidence="6">
    <location>
        <begin position="1"/>
        <end position="26"/>
    </location>
</feature>
<dbReference type="AlphaFoldDB" id="A0A3M6TK56"/>
<dbReference type="OrthoDB" id="10012881at2759"/>
<dbReference type="PRINTS" id="PR00722">
    <property type="entry name" value="CHYMOTRYPSIN"/>
</dbReference>
<protein>
    <recommendedName>
        <fullName evidence="7">Peptidase S1 domain-containing protein</fullName>
    </recommendedName>
</protein>
<dbReference type="STRING" id="46731.A0A3M6TK56"/>
<keyword evidence="6" id="KW-0732">Signal</keyword>
<name>A0A3M6TK56_POCDA</name>
<evidence type="ECO:0000256" key="4">
    <source>
        <dbReference type="ARBA" id="ARBA00023157"/>
    </source>
</evidence>